<dbReference type="AlphaFoldDB" id="A0A382E559"/>
<evidence type="ECO:0000313" key="1">
    <source>
        <dbReference type="EMBL" id="SVB45113.1"/>
    </source>
</evidence>
<reference evidence="1" key="1">
    <citation type="submission" date="2018-05" db="EMBL/GenBank/DDBJ databases">
        <authorList>
            <person name="Lanie J.A."/>
            <person name="Ng W.-L."/>
            <person name="Kazmierczak K.M."/>
            <person name="Andrzejewski T.M."/>
            <person name="Davidsen T.M."/>
            <person name="Wayne K.J."/>
            <person name="Tettelin H."/>
            <person name="Glass J.I."/>
            <person name="Rusch D."/>
            <person name="Podicherti R."/>
            <person name="Tsui H.-C.T."/>
            <person name="Winkler M.E."/>
        </authorList>
    </citation>
    <scope>NUCLEOTIDE SEQUENCE</scope>
</reference>
<dbReference type="EMBL" id="UINC01042454">
    <property type="protein sequence ID" value="SVB45113.1"/>
    <property type="molecule type" value="Genomic_DNA"/>
</dbReference>
<sequence length="43" mass="4783">RRRAQKRSDEGESIRADAARISESAWHAFARGFAVSAKGLPNR</sequence>
<gene>
    <name evidence="1" type="ORF">METZ01_LOCUS197967</name>
</gene>
<organism evidence="1">
    <name type="scientific">marine metagenome</name>
    <dbReference type="NCBI Taxonomy" id="408172"/>
    <lineage>
        <taxon>unclassified sequences</taxon>
        <taxon>metagenomes</taxon>
        <taxon>ecological metagenomes</taxon>
    </lineage>
</organism>
<protein>
    <submittedName>
        <fullName evidence="1">Uncharacterized protein</fullName>
    </submittedName>
</protein>
<proteinExistence type="predicted"/>
<accession>A0A382E559</accession>
<name>A0A382E559_9ZZZZ</name>
<feature type="non-terminal residue" evidence="1">
    <location>
        <position position="1"/>
    </location>
</feature>